<evidence type="ECO:0000256" key="4">
    <source>
        <dbReference type="SAM" id="MobiDB-lite"/>
    </source>
</evidence>
<dbReference type="GO" id="GO:0015616">
    <property type="term" value="F:DNA translocase activity"/>
    <property type="evidence" value="ECO:0007669"/>
    <property type="project" value="TreeGrafter"/>
</dbReference>
<keyword evidence="8" id="KW-1185">Reference proteome</keyword>
<feature type="region of interest" description="Disordered" evidence="4">
    <location>
        <begin position="13"/>
        <end position="38"/>
    </location>
</feature>
<dbReference type="CDD" id="cd18004">
    <property type="entry name" value="DEXHc_RAD54"/>
    <property type="match status" value="1"/>
</dbReference>
<dbReference type="GO" id="GO:0007131">
    <property type="term" value="P:reciprocal meiotic recombination"/>
    <property type="evidence" value="ECO:0007669"/>
    <property type="project" value="TreeGrafter"/>
</dbReference>
<proteinExistence type="predicted"/>
<name>A0A2S4PK85_9PEZI</name>
<dbReference type="GO" id="GO:0000724">
    <property type="term" value="P:double-strand break repair via homologous recombination"/>
    <property type="evidence" value="ECO:0007669"/>
    <property type="project" value="TreeGrafter"/>
</dbReference>
<sequence>MFKPFKTPLLKYHPQRSSQSKENDAILESPPRRKTASNYILPGESSTEVFEISSKKTNKPAICSDNSEGYYLVLWRNFTTKKHKTWDGDGVLSIFGGFARLQDISGKEMGKVAFKDPLLPGSNLSVGGKDIEIDSIITKSDFEAGKPFIQSSSKRKPSSSDGNSLAPKRICTKLSLSKNESSLDSHKEITPRAEIPVKSFYTQKTKQNLITGVNFKSPLLPKQIKSRVRASISAPRHDPNAPGAVLMKRPIEVPKGKEVMDVVLDPFLSQHLREHQKEGVKFLYECVMGIRDFNGNGAILADEMGLGKSLTTIALLWTLLKQSPIQGCTRIIEKALIVCPATLIGNWKKEFTKWLGNERIGVFIIDGKRNKLTDFTHGKSYSVMVVGYEKLRSIQEELKKGIGIDIVIADEGHRLKTAQNKSAQAIRSLITPRKIILSGTPIQNDLSEFFEMVDFVNPGLLGTYKAFAKEFEVPIMKSRQPEASKKDVELGIARQEELSLLTQVFILRRTSEILSKYLPSRTEYILFCKPTQAQVQVYQHVLASPSFGNILGSPEASLHLITLLKKVCNAPCLLANKNINSSMNSKVSELLDEIPTKLLKLSSLKASAKIRVLDQLLNQLSQNTSEKIVIVSNYTSTLDLLSQHLTSKSLSYLRLDGKTPTSKRQDLVDIFNKTSASKNFAFLLSAKAGGAGINLIGASRLVLFDVDWNPATDLQAMARIHRDGQKKPVKIYRFLLGGGIDEKIYQRQTTKMGLAESVVDGKKNDASFSSQELRDLFRLDLNSECQTHDLLDCNCKGRGTNPIPLLNLTEAPLDDSISVTSEEDDSDLVYPIVNKIVPGTRANVDALEQQLEDDLEKNRSKKSKKSMQALMLYHHFDSSLFQESVNNSDFTIKNSINIQKNLGDDILANILKDQTNIAYIFSRKNGA</sequence>
<dbReference type="InterPro" id="IPR050496">
    <property type="entry name" value="SNF2_RAD54_helicase_repair"/>
</dbReference>
<evidence type="ECO:0000313" key="7">
    <source>
        <dbReference type="EMBL" id="POS82448.1"/>
    </source>
</evidence>
<dbReference type="Gene3D" id="3.40.50.10810">
    <property type="entry name" value="Tandem AAA-ATPase domain"/>
    <property type="match status" value="1"/>
</dbReference>
<dbReference type="Gene3D" id="1.20.120.850">
    <property type="entry name" value="SWI2/SNF2 ATPases, N-terminal domain"/>
    <property type="match status" value="1"/>
</dbReference>
<evidence type="ECO:0000256" key="2">
    <source>
        <dbReference type="ARBA" id="ARBA00022801"/>
    </source>
</evidence>
<dbReference type="SMART" id="SM00487">
    <property type="entry name" value="DEXDc"/>
    <property type="match status" value="1"/>
</dbReference>
<keyword evidence="2" id="KW-0378">Hydrolase</keyword>
<dbReference type="InterPro" id="IPR001650">
    <property type="entry name" value="Helicase_C-like"/>
</dbReference>
<evidence type="ECO:0000313" key="8">
    <source>
        <dbReference type="Proteomes" id="UP000237438"/>
    </source>
</evidence>
<dbReference type="EMBL" id="PEDP01002819">
    <property type="protein sequence ID" value="POS82448.1"/>
    <property type="molecule type" value="Genomic_DNA"/>
</dbReference>
<protein>
    <recommendedName>
        <fullName evidence="9">DNA repair and recombination protein RAD54B</fullName>
    </recommendedName>
</protein>
<dbReference type="GO" id="GO:0005634">
    <property type="term" value="C:nucleus"/>
    <property type="evidence" value="ECO:0007669"/>
    <property type="project" value="TreeGrafter"/>
</dbReference>
<dbReference type="FunFam" id="3.40.50.10810:FF:000035">
    <property type="entry name" value="DsDNA-dependent ATPase (Rad54b)"/>
    <property type="match status" value="1"/>
</dbReference>
<dbReference type="Gene3D" id="3.40.50.300">
    <property type="entry name" value="P-loop containing nucleotide triphosphate hydrolases"/>
    <property type="match status" value="1"/>
</dbReference>
<keyword evidence="3" id="KW-0067">ATP-binding</keyword>
<keyword evidence="1" id="KW-0547">Nucleotide-binding</keyword>
<dbReference type="InterPro" id="IPR038718">
    <property type="entry name" value="SNF2-like_sf"/>
</dbReference>
<evidence type="ECO:0000259" key="6">
    <source>
        <dbReference type="PROSITE" id="PS51194"/>
    </source>
</evidence>
<dbReference type="GO" id="GO:0005524">
    <property type="term" value="F:ATP binding"/>
    <property type="evidence" value="ECO:0007669"/>
    <property type="project" value="InterPro"/>
</dbReference>
<dbReference type="InterPro" id="IPR027417">
    <property type="entry name" value="P-loop_NTPase"/>
</dbReference>
<dbReference type="OrthoDB" id="413460at2759"/>
<dbReference type="SMART" id="SM00490">
    <property type="entry name" value="HELICc"/>
    <property type="match status" value="1"/>
</dbReference>
<gene>
    <name evidence="7" type="ORF">EPUL_006017</name>
</gene>
<dbReference type="PROSITE" id="PS51192">
    <property type="entry name" value="HELICASE_ATP_BIND_1"/>
    <property type="match status" value="1"/>
</dbReference>
<dbReference type="CDD" id="cd18793">
    <property type="entry name" value="SF2_C_SNF"/>
    <property type="match status" value="1"/>
</dbReference>
<dbReference type="Proteomes" id="UP000237438">
    <property type="component" value="Unassembled WGS sequence"/>
</dbReference>
<dbReference type="InterPro" id="IPR049730">
    <property type="entry name" value="SNF2/RAD54-like_C"/>
</dbReference>
<feature type="domain" description="Helicase C-terminal" evidence="6">
    <location>
        <begin position="612"/>
        <end position="766"/>
    </location>
</feature>
<evidence type="ECO:0000256" key="1">
    <source>
        <dbReference type="ARBA" id="ARBA00022741"/>
    </source>
</evidence>
<dbReference type="SUPFAM" id="SSF52540">
    <property type="entry name" value="P-loop containing nucleoside triphosphate hydrolases"/>
    <property type="match status" value="2"/>
</dbReference>
<dbReference type="InterPro" id="IPR014001">
    <property type="entry name" value="Helicase_ATP-bd"/>
</dbReference>
<dbReference type="AlphaFoldDB" id="A0A2S4PK85"/>
<evidence type="ECO:0008006" key="9">
    <source>
        <dbReference type="Google" id="ProtNLM"/>
    </source>
</evidence>
<comment type="caution">
    <text evidence="7">The sequence shown here is derived from an EMBL/GenBank/DDBJ whole genome shotgun (WGS) entry which is preliminary data.</text>
</comment>
<dbReference type="PROSITE" id="PS51194">
    <property type="entry name" value="HELICASE_CTER"/>
    <property type="match status" value="1"/>
</dbReference>
<dbReference type="PANTHER" id="PTHR45629">
    <property type="entry name" value="SNF2/RAD54 FAMILY MEMBER"/>
    <property type="match status" value="1"/>
</dbReference>
<dbReference type="STRING" id="225359.A0A2S4PK85"/>
<dbReference type="Pfam" id="PF00176">
    <property type="entry name" value="SNF2-rel_dom"/>
    <property type="match status" value="1"/>
</dbReference>
<accession>A0A2S4PK85</accession>
<dbReference type="Pfam" id="PF00271">
    <property type="entry name" value="Helicase_C"/>
    <property type="match status" value="1"/>
</dbReference>
<feature type="domain" description="Helicase ATP-binding" evidence="5">
    <location>
        <begin position="289"/>
        <end position="459"/>
    </location>
</feature>
<organism evidence="7 8">
    <name type="scientific">Erysiphe pulchra</name>
    <dbReference type="NCBI Taxonomy" id="225359"/>
    <lineage>
        <taxon>Eukaryota</taxon>
        <taxon>Fungi</taxon>
        <taxon>Dikarya</taxon>
        <taxon>Ascomycota</taxon>
        <taxon>Pezizomycotina</taxon>
        <taxon>Leotiomycetes</taxon>
        <taxon>Erysiphales</taxon>
        <taxon>Erysiphaceae</taxon>
        <taxon>Erysiphe</taxon>
    </lineage>
</organism>
<dbReference type="InterPro" id="IPR000330">
    <property type="entry name" value="SNF2_N"/>
</dbReference>
<evidence type="ECO:0000256" key="3">
    <source>
        <dbReference type="ARBA" id="ARBA00022840"/>
    </source>
</evidence>
<dbReference type="GO" id="GO:0016787">
    <property type="term" value="F:hydrolase activity"/>
    <property type="evidence" value="ECO:0007669"/>
    <property type="project" value="UniProtKB-KW"/>
</dbReference>
<evidence type="ECO:0000259" key="5">
    <source>
        <dbReference type="PROSITE" id="PS51192"/>
    </source>
</evidence>
<reference evidence="7 8" key="1">
    <citation type="submission" date="2017-10" db="EMBL/GenBank/DDBJ databases">
        <title>Development of genomic resources for the powdery mildew, Erysiphe pulchra.</title>
        <authorList>
            <person name="Wadl P.A."/>
            <person name="Mack B.M."/>
            <person name="Moore G."/>
            <person name="Beltz S.B."/>
        </authorList>
    </citation>
    <scope>NUCLEOTIDE SEQUENCE [LARGE SCALE GENOMIC DNA]</scope>
    <source>
        <strain evidence="7">Cflorida</strain>
    </source>
</reference>
<dbReference type="PANTHER" id="PTHR45629:SF7">
    <property type="entry name" value="DNA EXCISION REPAIR PROTEIN ERCC-6-RELATED"/>
    <property type="match status" value="1"/>
</dbReference>